<keyword evidence="2" id="KW-0862">Zinc</keyword>
<dbReference type="Pfam" id="PF20511">
    <property type="entry name" value="PMI_typeI_cat"/>
    <property type="match status" value="1"/>
</dbReference>
<dbReference type="GO" id="GO:0016853">
    <property type="term" value="F:isomerase activity"/>
    <property type="evidence" value="ECO:0007669"/>
    <property type="project" value="UniProtKB-KW"/>
</dbReference>
<dbReference type="InterPro" id="IPR051804">
    <property type="entry name" value="Carb_Metab_Reg_Kinase/Isom"/>
</dbReference>
<evidence type="ECO:0000259" key="3">
    <source>
        <dbReference type="Pfam" id="PF20511"/>
    </source>
</evidence>
<keyword evidence="4" id="KW-0413">Isomerase</keyword>
<evidence type="ECO:0000256" key="1">
    <source>
        <dbReference type="ARBA" id="ARBA00022723"/>
    </source>
</evidence>
<accession>A0ABU7KUL1</accession>
<organism evidence="4 5">
    <name type="scientific">Nocardiopsis tropica</name>
    <dbReference type="NCBI Taxonomy" id="109330"/>
    <lineage>
        <taxon>Bacteria</taxon>
        <taxon>Bacillati</taxon>
        <taxon>Actinomycetota</taxon>
        <taxon>Actinomycetes</taxon>
        <taxon>Streptosporangiales</taxon>
        <taxon>Nocardiopsidaceae</taxon>
        <taxon>Nocardiopsis</taxon>
    </lineage>
</organism>
<dbReference type="InterPro" id="IPR014710">
    <property type="entry name" value="RmlC-like_jellyroll"/>
</dbReference>
<keyword evidence="1" id="KW-0479">Metal-binding</keyword>
<sequence length="358" mass="37760">MDWYPLELTAPVRDYAFGGRAIAEHLGREDLPGGTVAETWEVSDVGGSGAEVVRGPLAGRSLRSLTLEHPAEVVGPGWEGTAFPLLTKFIDASGTLPVHLHPDDADARRVHGEPNGKTEAWHILDAVPGATALIGVLPGTSRAVLREALVREDYDAVLRRVPVRSGDTVYVPAGTPHSFGPGTLVHEIEQTSDLQEQVPPRTPDADPGAREEAVDRLLDQCRTDPRPMPHPGLVLHHAEGVQRTVCCAGPHFALDRWRVGSGALLSCSPRGAVVLGNAGAPVRVRADGRSYPLGRARTLLLPAALRRVEVTGPADLLAGYLPDLERDVRAPLLAAGYGRAAVAALGEGLDGDSPGSPG</sequence>
<comment type="caution">
    <text evidence="4">The sequence shown here is derived from an EMBL/GenBank/DDBJ whole genome shotgun (WGS) entry which is preliminary data.</text>
</comment>
<name>A0ABU7KUL1_9ACTN</name>
<dbReference type="EMBL" id="JAUUCC010000058">
    <property type="protein sequence ID" value="MEE2052959.1"/>
    <property type="molecule type" value="Genomic_DNA"/>
</dbReference>
<protein>
    <submittedName>
        <fullName evidence="4">Mannose-6-phosphate isomerase</fullName>
    </submittedName>
</protein>
<dbReference type="PANTHER" id="PTHR42742">
    <property type="entry name" value="TRANSCRIPTIONAL REPRESSOR MPRA"/>
    <property type="match status" value="1"/>
</dbReference>
<gene>
    <name evidence="4" type="ORF">Q8A49_20870</name>
</gene>
<dbReference type="InterPro" id="IPR011051">
    <property type="entry name" value="RmlC_Cupin_sf"/>
</dbReference>
<evidence type="ECO:0000313" key="4">
    <source>
        <dbReference type="EMBL" id="MEE2052959.1"/>
    </source>
</evidence>
<dbReference type="SUPFAM" id="SSF51182">
    <property type="entry name" value="RmlC-like cupins"/>
    <property type="match status" value="1"/>
</dbReference>
<dbReference type="InterPro" id="IPR046457">
    <property type="entry name" value="PMI_typeI_cat"/>
</dbReference>
<dbReference type="PANTHER" id="PTHR42742:SF3">
    <property type="entry name" value="FRUCTOKINASE"/>
    <property type="match status" value="1"/>
</dbReference>
<dbReference type="Proteomes" id="UP001348641">
    <property type="component" value="Unassembled WGS sequence"/>
</dbReference>
<proteinExistence type="predicted"/>
<evidence type="ECO:0000256" key="2">
    <source>
        <dbReference type="ARBA" id="ARBA00022833"/>
    </source>
</evidence>
<dbReference type="CDD" id="cd07010">
    <property type="entry name" value="cupin_PMI_type_I_N_bac"/>
    <property type="match status" value="1"/>
</dbReference>
<dbReference type="RefSeq" id="WP_330159945.1">
    <property type="nucleotide sequence ID" value="NZ_BAAAJA010000006.1"/>
</dbReference>
<feature type="domain" description="Phosphomannose isomerase type I catalytic" evidence="3">
    <location>
        <begin position="7"/>
        <end position="112"/>
    </location>
</feature>
<reference evidence="4 5" key="1">
    <citation type="submission" date="2023-07" db="EMBL/GenBank/DDBJ databases">
        <authorList>
            <person name="Girao M."/>
            <person name="Carvalho M.F."/>
        </authorList>
    </citation>
    <scope>NUCLEOTIDE SEQUENCE [LARGE SCALE GENOMIC DNA]</scope>
    <source>
        <strain evidence="4 5">66/93</strain>
    </source>
</reference>
<dbReference type="Gene3D" id="2.60.120.10">
    <property type="entry name" value="Jelly Rolls"/>
    <property type="match status" value="1"/>
</dbReference>
<evidence type="ECO:0000313" key="5">
    <source>
        <dbReference type="Proteomes" id="UP001348641"/>
    </source>
</evidence>